<dbReference type="EMBL" id="WBMS02000048">
    <property type="protein sequence ID" value="MWA06247.1"/>
    <property type="molecule type" value="Genomic_DNA"/>
</dbReference>
<evidence type="ECO:0000259" key="1">
    <source>
        <dbReference type="SMART" id="SM00857"/>
    </source>
</evidence>
<proteinExistence type="predicted"/>
<dbReference type="Gene3D" id="3.40.50.1390">
    <property type="entry name" value="Resolvase, N-terminal catalytic domain"/>
    <property type="match status" value="1"/>
</dbReference>
<name>A0A6I4MQW0_9ACTN</name>
<gene>
    <name evidence="2" type="ORF">F8568_039070</name>
</gene>
<organism evidence="2 3">
    <name type="scientific">Actinomadura physcomitrii</name>
    <dbReference type="NCBI Taxonomy" id="2650748"/>
    <lineage>
        <taxon>Bacteria</taxon>
        <taxon>Bacillati</taxon>
        <taxon>Actinomycetota</taxon>
        <taxon>Actinomycetes</taxon>
        <taxon>Streptosporangiales</taxon>
        <taxon>Thermomonosporaceae</taxon>
        <taxon>Actinomadura</taxon>
    </lineage>
</organism>
<evidence type="ECO:0000313" key="3">
    <source>
        <dbReference type="Proteomes" id="UP000462055"/>
    </source>
</evidence>
<dbReference type="SMART" id="SM00857">
    <property type="entry name" value="Resolvase"/>
    <property type="match status" value="1"/>
</dbReference>
<comment type="caution">
    <text evidence="2">The sequence shown here is derived from an EMBL/GenBank/DDBJ whole genome shotgun (WGS) entry which is preliminary data.</text>
</comment>
<sequence>MAETSFIGYARISDLSGKRRTLAAALGVEAQHAACAAMARDNGGIVIKRYTDNDRSASRDVHRPGFEAMLGDLHRDRTADGAPVQGVIAVDVDRIHKTPVQWERFVTAFRSAPDACSWTGEDATTSTRRAARSRACTTFRW</sequence>
<accession>A0A6I4MQW0</accession>
<dbReference type="AlphaFoldDB" id="A0A6I4MQW0"/>
<dbReference type="SUPFAM" id="SSF53041">
    <property type="entry name" value="Resolvase-like"/>
    <property type="match status" value="1"/>
</dbReference>
<keyword evidence="3" id="KW-1185">Reference proteome</keyword>
<dbReference type="Proteomes" id="UP000462055">
    <property type="component" value="Unassembled WGS sequence"/>
</dbReference>
<dbReference type="InterPro" id="IPR006119">
    <property type="entry name" value="Resolv_N"/>
</dbReference>
<dbReference type="RefSeq" id="WP_151598646.1">
    <property type="nucleotide sequence ID" value="NZ_WBMS02000048.1"/>
</dbReference>
<protein>
    <recommendedName>
        <fullName evidence="1">Resolvase/invertase-type recombinase catalytic domain-containing protein</fullName>
    </recommendedName>
</protein>
<evidence type="ECO:0000313" key="2">
    <source>
        <dbReference type="EMBL" id="MWA06247.1"/>
    </source>
</evidence>
<reference evidence="2" key="1">
    <citation type="submission" date="2019-12" db="EMBL/GenBank/DDBJ databases">
        <title>Actinomadura physcomitrii sp. nov., a novel actinomycete isolated from moss [Physcomitrium sphaericum (Ludw) Fuernr].</title>
        <authorList>
            <person name="Zhuang X."/>
        </authorList>
    </citation>
    <scope>NUCLEOTIDE SEQUENCE [LARGE SCALE GENOMIC DNA]</scope>
    <source>
        <strain evidence="2">LD22</strain>
    </source>
</reference>
<dbReference type="Pfam" id="PF00239">
    <property type="entry name" value="Resolvase"/>
    <property type="match status" value="1"/>
</dbReference>
<dbReference type="InterPro" id="IPR036162">
    <property type="entry name" value="Resolvase-like_N_sf"/>
</dbReference>
<dbReference type="GO" id="GO:0003677">
    <property type="term" value="F:DNA binding"/>
    <property type="evidence" value="ECO:0007669"/>
    <property type="project" value="InterPro"/>
</dbReference>
<dbReference type="GO" id="GO:0000150">
    <property type="term" value="F:DNA strand exchange activity"/>
    <property type="evidence" value="ECO:0007669"/>
    <property type="project" value="InterPro"/>
</dbReference>
<feature type="domain" description="Resolvase/invertase-type recombinase catalytic" evidence="1">
    <location>
        <begin position="6"/>
        <end position="137"/>
    </location>
</feature>